<comment type="subcellular location">
    <subcellularLocation>
        <location evidence="1">Cell envelope</location>
    </subcellularLocation>
</comment>
<dbReference type="PANTHER" id="PTHR43649:SF31">
    <property type="entry name" value="SN-GLYCEROL-3-PHOSPHATE-BINDING PERIPLASMIC PROTEIN UGPB"/>
    <property type="match status" value="1"/>
</dbReference>
<evidence type="ECO:0000313" key="5">
    <source>
        <dbReference type="EMBL" id="THV35196.1"/>
    </source>
</evidence>
<dbReference type="InterPro" id="IPR006059">
    <property type="entry name" value="SBP"/>
</dbReference>
<dbReference type="RefSeq" id="WP_136536967.1">
    <property type="nucleotide sequence ID" value="NZ_STGY01000076.1"/>
</dbReference>
<keyword evidence="3" id="KW-0813">Transport</keyword>
<evidence type="ECO:0000256" key="3">
    <source>
        <dbReference type="ARBA" id="ARBA00022448"/>
    </source>
</evidence>
<sequence length="477" mass="51717">MRTRLLAASSGDRRSTTTRWLSASRAIAIGGATAVLASACLSGGSTASDRVEIRWFVGVGVGSDAPAIPAQEQIVEEFNASQDEIELVLDIVDAGAAPDILNTQIATGDAPDIVGPMGIKAQAKFPGAWLDLAPYIEKNNYDLSDFDPALVDFYHLEGEGQIGLPFAVYPSFLYVNLDLFDEAGLPYPPQEYGAPYIDSEGNELPWNIDTMTDLAMQLTVDAEGNDATDPSFDPDNIVQFGFGNIFADIRSQATLFGAGSLVDDAGNAQIPEHWSEALQWYYDGMWTEHFMPNGPYGDSDLMGAGSWFESGNLGMGYSHLWYATCCMTGFEGNWDTAAVPAYGDQTTAKIHADTFGITKDSEHPDEAFEVLTYLLGDASEKLTQTYGGTPARLSLQDGYFDRIGTEAFPDQDINWDVVLDGIAYADEPSHEGYLPNALEATTVLDEYGARFSQEEGLDMDAELEQLQADLQATFDAE</sequence>
<evidence type="ECO:0000256" key="4">
    <source>
        <dbReference type="ARBA" id="ARBA00022729"/>
    </source>
</evidence>
<dbReference type="Proteomes" id="UP000308760">
    <property type="component" value="Unassembled WGS sequence"/>
</dbReference>
<protein>
    <submittedName>
        <fullName evidence="5">Extracellular solute-binding protein</fullName>
    </submittedName>
</protein>
<evidence type="ECO:0000256" key="2">
    <source>
        <dbReference type="ARBA" id="ARBA00008520"/>
    </source>
</evidence>
<comment type="caution">
    <text evidence="5">The sequence shown here is derived from an EMBL/GenBank/DDBJ whole genome shotgun (WGS) entry which is preliminary data.</text>
</comment>
<keyword evidence="6" id="KW-1185">Reference proteome</keyword>
<dbReference type="AlphaFoldDB" id="A0A4V4HQU7"/>
<comment type="similarity">
    <text evidence="2">Belongs to the bacterial solute-binding protein 1 family.</text>
</comment>
<dbReference type="SUPFAM" id="SSF53850">
    <property type="entry name" value="Periplasmic binding protein-like II"/>
    <property type="match status" value="1"/>
</dbReference>
<dbReference type="Pfam" id="PF01547">
    <property type="entry name" value="SBP_bac_1"/>
    <property type="match status" value="1"/>
</dbReference>
<evidence type="ECO:0000256" key="1">
    <source>
        <dbReference type="ARBA" id="ARBA00004196"/>
    </source>
</evidence>
<name>A0A4V4HQU7_9ACTN</name>
<proteinExistence type="inferred from homology"/>
<dbReference type="InterPro" id="IPR050490">
    <property type="entry name" value="Bact_solute-bd_prot1"/>
</dbReference>
<reference evidence="5 6" key="2">
    <citation type="submission" date="2019-05" db="EMBL/GenBank/DDBJ databases">
        <title>Glycomyces buryatensis sp. nov.</title>
        <authorList>
            <person name="Nikitina E."/>
        </authorList>
    </citation>
    <scope>NUCLEOTIDE SEQUENCE [LARGE SCALE GENOMIC DNA]</scope>
    <source>
        <strain evidence="5 6">18</strain>
    </source>
</reference>
<keyword evidence="4" id="KW-0732">Signal</keyword>
<dbReference type="OrthoDB" id="1650177at2"/>
<reference evidence="6" key="1">
    <citation type="submission" date="2019-04" db="EMBL/GenBank/DDBJ databases">
        <title>Nocardioides xinjiangensis sp. nov.</title>
        <authorList>
            <person name="Liu S."/>
        </authorList>
    </citation>
    <scope>NUCLEOTIDE SEQUENCE [LARGE SCALE GENOMIC DNA]</scope>
    <source>
        <strain evidence="6">18</strain>
    </source>
</reference>
<organism evidence="5 6">
    <name type="scientific">Glycomyces buryatensis</name>
    <dbReference type="NCBI Taxonomy" id="2570927"/>
    <lineage>
        <taxon>Bacteria</taxon>
        <taxon>Bacillati</taxon>
        <taxon>Actinomycetota</taxon>
        <taxon>Actinomycetes</taxon>
        <taxon>Glycomycetales</taxon>
        <taxon>Glycomycetaceae</taxon>
        <taxon>Glycomyces</taxon>
    </lineage>
</organism>
<dbReference type="Gene3D" id="3.40.190.10">
    <property type="entry name" value="Periplasmic binding protein-like II"/>
    <property type="match status" value="1"/>
</dbReference>
<gene>
    <name evidence="5" type="ORF">FAB82_23305</name>
</gene>
<dbReference type="PANTHER" id="PTHR43649">
    <property type="entry name" value="ARABINOSE-BINDING PROTEIN-RELATED"/>
    <property type="match status" value="1"/>
</dbReference>
<dbReference type="EMBL" id="STGY01000076">
    <property type="protein sequence ID" value="THV35196.1"/>
    <property type="molecule type" value="Genomic_DNA"/>
</dbReference>
<dbReference type="GO" id="GO:0030313">
    <property type="term" value="C:cell envelope"/>
    <property type="evidence" value="ECO:0007669"/>
    <property type="project" value="UniProtKB-SubCell"/>
</dbReference>
<evidence type="ECO:0000313" key="6">
    <source>
        <dbReference type="Proteomes" id="UP000308760"/>
    </source>
</evidence>
<accession>A0A4V4HQU7</accession>